<accession>A0A663MEC0</accession>
<keyword evidence="1" id="KW-0472">Membrane</keyword>
<dbReference type="Ensembl" id="ENSACUT00000010889.1">
    <property type="protein sequence ID" value="ENSACUP00000010199.1"/>
    <property type="gene ID" value="ENSACUG00000006905.1"/>
</dbReference>
<protein>
    <submittedName>
        <fullName evidence="2">Uncharacterized protein</fullName>
    </submittedName>
</protein>
<proteinExistence type="predicted"/>
<dbReference type="Proteomes" id="UP000472269">
    <property type="component" value="Unplaced"/>
</dbReference>
<dbReference type="AlphaFoldDB" id="A0A663MEC0"/>
<evidence type="ECO:0000313" key="2">
    <source>
        <dbReference type="Ensembl" id="ENSACUP00000010199.1"/>
    </source>
</evidence>
<feature type="transmembrane region" description="Helical" evidence="1">
    <location>
        <begin position="60"/>
        <end position="81"/>
    </location>
</feature>
<keyword evidence="1" id="KW-1133">Transmembrane helix</keyword>
<name>A0A663MEC0_ATHCN</name>
<evidence type="ECO:0000256" key="1">
    <source>
        <dbReference type="SAM" id="Phobius"/>
    </source>
</evidence>
<organism evidence="2 3">
    <name type="scientific">Athene cunicularia</name>
    <name type="common">Burrowing owl</name>
    <name type="synonym">Speotyto cunicularia</name>
    <dbReference type="NCBI Taxonomy" id="194338"/>
    <lineage>
        <taxon>Eukaryota</taxon>
        <taxon>Metazoa</taxon>
        <taxon>Chordata</taxon>
        <taxon>Craniata</taxon>
        <taxon>Vertebrata</taxon>
        <taxon>Euteleostomi</taxon>
        <taxon>Archelosauria</taxon>
        <taxon>Archosauria</taxon>
        <taxon>Dinosauria</taxon>
        <taxon>Saurischia</taxon>
        <taxon>Theropoda</taxon>
        <taxon>Coelurosauria</taxon>
        <taxon>Aves</taxon>
        <taxon>Neognathae</taxon>
        <taxon>Neoaves</taxon>
        <taxon>Telluraves</taxon>
        <taxon>Strigiformes</taxon>
        <taxon>Strigidae</taxon>
        <taxon>Athene</taxon>
    </lineage>
</organism>
<sequence>TETQSHFLCVVTKRRTKANMCSVTFMGIQMKFIYRVPFRFFHLWLYCWGRDGLSCHSDIYMLAVALTLLFFLKKCSGVVYFG</sequence>
<reference evidence="2" key="1">
    <citation type="submission" date="2025-08" db="UniProtKB">
        <authorList>
            <consortium name="Ensembl"/>
        </authorList>
    </citation>
    <scope>IDENTIFICATION</scope>
</reference>
<keyword evidence="1" id="KW-0812">Transmembrane</keyword>
<evidence type="ECO:0000313" key="3">
    <source>
        <dbReference type="Proteomes" id="UP000472269"/>
    </source>
</evidence>
<keyword evidence="3" id="KW-1185">Reference proteome</keyword>
<reference evidence="2" key="2">
    <citation type="submission" date="2025-09" db="UniProtKB">
        <authorList>
            <consortium name="Ensembl"/>
        </authorList>
    </citation>
    <scope>IDENTIFICATION</scope>
</reference>